<dbReference type="Pfam" id="PF02511">
    <property type="entry name" value="Thy1"/>
    <property type="match status" value="1"/>
</dbReference>
<feature type="binding site" evidence="1">
    <location>
        <begin position="87"/>
        <end position="89"/>
    </location>
    <ligand>
        <name>FAD</name>
        <dbReference type="ChEBI" id="CHEBI:57692"/>
        <note>ligand shared between neighboring subunits</note>
    </ligand>
</feature>
<dbReference type="Proteomes" id="UP000002593">
    <property type="component" value="Chromosome"/>
</dbReference>
<dbReference type="GO" id="GO:0006235">
    <property type="term" value="P:dTTP biosynthetic process"/>
    <property type="evidence" value="ECO:0007669"/>
    <property type="project" value="UniProtKB-UniRule"/>
</dbReference>
<accession>A2BL43</accession>
<dbReference type="PANTHER" id="PTHR34934">
    <property type="entry name" value="FLAVIN-DEPENDENT THYMIDYLATE SYNTHASE"/>
    <property type="match status" value="1"/>
</dbReference>
<feature type="binding site" evidence="1">
    <location>
        <position position="95"/>
    </location>
    <ligand>
        <name>FAD</name>
        <dbReference type="ChEBI" id="CHEBI:57692"/>
        <note>ligand shared between neighboring subunits</note>
    </ligand>
</feature>
<evidence type="ECO:0000313" key="3">
    <source>
        <dbReference type="Proteomes" id="UP000002593"/>
    </source>
</evidence>
<dbReference type="InterPro" id="IPR036098">
    <property type="entry name" value="Thymidylate_synthase_ThyX_sf"/>
</dbReference>
<protein>
    <recommendedName>
        <fullName evidence="1">Flavin-dependent thymidylate synthase</fullName>
        <shortName evidence="1">FDTS</shortName>
        <ecNumber evidence="1">2.1.1.148</ecNumber>
    </recommendedName>
    <alternativeName>
        <fullName evidence="1">FAD-dependent thymidylate synthase</fullName>
    </alternativeName>
    <alternativeName>
        <fullName evidence="1">Thymidylate synthase ThyX</fullName>
        <shortName evidence="1">TS</shortName>
        <shortName evidence="1">TSase</shortName>
    </alternativeName>
</protein>
<dbReference type="AlphaFoldDB" id="A2BL43"/>
<comment type="cofactor">
    <cofactor evidence="1">
        <name>FAD</name>
        <dbReference type="ChEBI" id="CHEBI:57692"/>
    </cofactor>
    <text evidence="1">Binds 4 FAD per tetramer. Each FAD binding site is formed by three monomers.</text>
</comment>
<name>A2BL43_HYPBU</name>
<dbReference type="GO" id="GO:0032259">
    <property type="term" value="P:methylation"/>
    <property type="evidence" value="ECO:0007669"/>
    <property type="project" value="UniProtKB-KW"/>
</dbReference>
<dbReference type="SUPFAM" id="SSF69796">
    <property type="entry name" value="Thymidylate synthase-complementing protein Thy1"/>
    <property type="match status" value="1"/>
</dbReference>
<dbReference type="EnsemblBacteria" id="ABM80704">
    <property type="protein sequence ID" value="ABM80704"/>
    <property type="gene ID" value="Hbut_0853"/>
</dbReference>
<keyword evidence="1" id="KW-0808">Transferase</keyword>
<keyword evidence="3" id="KW-1185">Reference proteome</keyword>
<dbReference type="STRING" id="415426.Hbut_0853"/>
<comment type="catalytic activity">
    <reaction evidence="1">
        <text>dUMP + (6R)-5,10-methylene-5,6,7,8-tetrahydrofolate + NADPH + H(+) = dTMP + (6S)-5,6,7,8-tetrahydrofolate + NADP(+)</text>
        <dbReference type="Rhea" id="RHEA:29043"/>
        <dbReference type="ChEBI" id="CHEBI:15378"/>
        <dbReference type="ChEBI" id="CHEBI:15636"/>
        <dbReference type="ChEBI" id="CHEBI:57453"/>
        <dbReference type="ChEBI" id="CHEBI:57783"/>
        <dbReference type="ChEBI" id="CHEBI:58349"/>
        <dbReference type="ChEBI" id="CHEBI:63528"/>
        <dbReference type="ChEBI" id="CHEBI:246422"/>
        <dbReference type="EC" id="2.1.1.148"/>
    </reaction>
</comment>
<dbReference type="eggNOG" id="arCOG01883">
    <property type="taxonomic scope" value="Archaea"/>
</dbReference>
<dbReference type="HOGENOM" id="CLU_077585_0_0_2"/>
<feature type="binding site" evidence="1">
    <location>
        <position position="226"/>
    </location>
    <ligand>
        <name>dUMP</name>
        <dbReference type="ChEBI" id="CHEBI:246422"/>
        <note>ligand shared between dimeric partners</note>
    </ligand>
</feature>
<dbReference type="UniPathway" id="UPA00575"/>
<comment type="function">
    <text evidence="1">Catalyzes the reductive methylation of 2'-deoxyuridine-5'-monophosphate (dUMP) to 2'-deoxythymidine-5'-monophosphate (dTMP) while utilizing 5,10-methylenetetrahydrofolate (mTHF) as the methyl donor, and NADPH and FADH(2) as the reductant.</text>
</comment>
<dbReference type="CDD" id="cd20175">
    <property type="entry name" value="ThyX"/>
    <property type="match status" value="1"/>
</dbReference>
<organism evidence="2 3">
    <name type="scientific">Hyperthermus butylicus (strain DSM 5456 / JCM 9403 / PLM1-5)</name>
    <dbReference type="NCBI Taxonomy" id="415426"/>
    <lineage>
        <taxon>Archaea</taxon>
        <taxon>Thermoproteota</taxon>
        <taxon>Thermoprotei</taxon>
        <taxon>Desulfurococcales</taxon>
        <taxon>Pyrodictiaceae</taxon>
        <taxon>Hyperthermus</taxon>
    </lineage>
</organism>
<dbReference type="PROSITE" id="PS51331">
    <property type="entry name" value="THYX"/>
    <property type="match status" value="1"/>
</dbReference>
<comment type="pathway">
    <text evidence="1">Pyrimidine metabolism; dTTP biosynthesis.</text>
</comment>
<feature type="binding site" evidence="1">
    <location>
        <position position="64"/>
    </location>
    <ligand>
        <name>FAD</name>
        <dbReference type="ChEBI" id="CHEBI:57692"/>
        <note>ligand shared between neighboring subunits</note>
    </ligand>
</feature>
<dbReference type="EC" id="2.1.1.148" evidence="1"/>
<dbReference type="GO" id="GO:0006231">
    <property type="term" value="P:dTMP biosynthetic process"/>
    <property type="evidence" value="ECO:0007669"/>
    <property type="project" value="UniProtKB-UniRule"/>
</dbReference>
<feature type="active site" description="Involved in ionization of N3 of dUMP, leading to its activation" evidence="1">
    <location>
        <position position="226"/>
    </location>
</feature>
<evidence type="ECO:0000256" key="1">
    <source>
        <dbReference type="HAMAP-Rule" id="MF_01408"/>
    </source>
</evidence>
<dbReference type="PANTHER" id="PTHR34934:SF1">
    <property type="entry name" value="FLAVIN-DEPENDENT THYMIDYLATE SYNTHASE"/>
    <property type="match status" value="1"/>
</dbReference>
<feature type="binding site" description="in other chain" evidence="1">
    <location>
        <begin position="95"/>
        <end position="99"/>
    </location>
    <ligand>
        <name>dUMP</name>
        <dbReference type="ChEBI" id="CHEBI:246422"/>
        <note>ligand shared between dimeric partners</note>
    </ligand>
</feature>
<dbReference type="OrthoDB" id="18918at2157"/>
<feature type="binding site" evidence="1">
    <location>
        <begin position="84"/>
        <end position="87"/>
    </location>
    <ligand>
        <name>dUMP</name>
        <dbReference type="ChEBI" id="CHEBI:246422"/>
        <note>ligand shared between dimeric partners</note>
    </ligand>
</feature>
<comment type="caution">
    <text evidence="1">Lacks conserved residue(s) required for the propagation of feature annotation.</text>
</comment>
<keyword evidence="1" id="KW-0274">FAD</keyword>
<dbReference type="KEGG" id="hbu:Hbut_0853"/>
<comment type="subunit">
    <text evidence="1">Homotetramer.</text>
</comment>
<dbReference type="GO" id="GO:0050660">
    <property type="term" value="F:flavin adenine dinucleotide binding"/>
    <property type="evidence" value="ECO:0007669"/>
    <property type="project" value="InterPro"/>
</dbReference>
<comment type="similarity">
    <text evidence="1">Belongs to the thymidylate synthase ThyX family.</text>
</comment>
<dbReference type="GO" id="GO:0070402">
    <property type="term" value="F:NADPH binding"/>
    <property type="evidence" value="ECO:0007669"/>
    <property type="project" value="TreeGrafter"/>
</dbReference>
<feature type="binding site" description="in other chain" evidence="1">
    <location>
        <position position="198"/>
    </location>
    <ligand>
        <name>dUMP</name>
        <dbReference type="ChEBI" id="CHEBI:246422"/>
        <note>ligand shared between dimeric partners</note>
    </ligand>
</feature>
<feature type="binding site" evidence="1">
    <location>
        <begin position="214"/>
        <end position="216"/>
    </location>
    <ligand>
        <name>FAD</name>
        <dbReference type="ChEBI" id="CHEBI:57692"/>
        <note>ligand shared between neighboring subunits</note>
    </ligand>
</feature>
<proteinExistence type="inferred from homology"/>
<dbReference type="GO" id="GO:0004799">
    <property type="term" value="F:thymidylate synthase activity"/>
    <property type="evidence" value="ECO:0007669"/>
    <property type="project" value="TreeGrafter"/>
</dbReference>
<dbReference type="Gene3D" id="3.30.1360.170">
    <property type="match status" value="1"/>
</dbReference>
<dbReference type="GO" id="GO:0050797">
    <property type="term" value="F:thymidylate synthase (FAD) activity"/>
    <property type="evidence" value="ECO:0007669"/>
    <property type="project" value="UniProtKB-UniRule"/>
</dbReference>
<keyword evidence="1" id="KW-0489">Methyltransferase</keyword>
<sequence length="315" mass="35790">MQSTVVLEPPVRLRLLRYTKDAPRLVAAAARITVSKKPVEKAWEMDEAGVERWIMELIRRGHGSPLEHAVYTFEAECSRVCSHQLVRHRIASYTQQSMRYTEGFLRNMALELCKALGVECAEKPRGRSDYEAYALVLEKAVSVLDTATLASIASKGFVIPPSLTGDNVTLRGAVEAYLLAAAKYYRLLSLGVPREDARFLLPQAVRTRIVFTMNARELLESFLPLRMCSHAQWEIRMLAWRAWKELVRIHPEIFAYAGPRCVYMENRVRDQPCRLVDFLERRCGFAIQRCPEMVPREGIPSCLRHAAKTGGGLEP</sequence>
<keyword evidence="1" id="KW-0285">Flavoprotein</keyword>
<reference evidence="2 3" key="1">
    <citation type="journal article" date="2007" name="Archaea">
        <title>The genome of Hyperthermus butylicus: a sulfur-reducing, peptide fermenting, neutrophilic Crenarchaeote growing up to 108 degrees C.</title>
        <authorList>
            <person name="Brugger K."/>
            <person name="Chen L."/>
            <person name="Stark M."/>
            <person name="Zibat A."/>
            <person name="Redder P."/>
            <person name="Ruepp A."/>
            <person name="Awayez M."/>
            <person name="She Q."/>
            <person name="Garrett R.A."/>
            <person name="Klenk H.P."/>
        </authorList>
    </citation>
    <scope>NUCLEOTIDE SEQUENCE [LARGE SCALE GENOMIC DNA]</scope>
    <source>
        <strain evidence="3">DSM 5456 / JCM 9403 / PLM1-5</strain>
    </source>
</reference>
<dbReference type="InterPro" id="IPR003669">
    <property type="entry name" value="Thymidylate_synthase_ThyX"/>
</dbReference>
<dbReference type="EMBL" id="CP000493">
    <property type="protein sequence ID" value="ABM80704.1"/>
    <property type="molecule type" value="Genomic_DNA"/>
</dbReference>
<evidence type="ECO:0000313" key="2">
    <source>
        <dbReference type="EMBL" id="ABM80704.1"/>
    </source>
</evidence>
<keyword evidence="1" id="KW-0545">Nucleotide biosynthesis</keyword>
<gene>
    <name evidence="1" type="primary">thyX</name>
    <name evidence="2" type="ordered locus">Hbut_0853</name>
</gene>
<dbReference type="HAMAP" id="MF_01408">
    <property type="entry name" value="ThyX"/>
    <property type="match status" value="1"/>
</dbReference>
<keyword evidence="1" id="KW-0521">NADP</keyword>